<accession>A0AAX2IRC5</accession>
<dbReference type="EMBL" id="FUZE01000019">
    <property type="protein sequence ID" value="SKB99923.1"/>
    <property type="molecule type" value="Genomic_DNA"/>
</dbReference>
<gene>
    <name evidence="2" type="ORF">NCTC11212_03615</name>
    <name evidence="1" type="ORF">SAMN05421800_11941</name>
</gene>
<protein>
    <submittedName>
        <fullName evidence="2">Uncharacterized protein</fullName>
    </submittedName>
</protein>
<comment type="caution">
    <text evidence="2">The sequence shown here is derived from an EMBL/GenBank/DDBJ whole genome shotgun (WGS) entry which is preliminary data.</text>
</comment>
<dbReference type="Proteomes" id="UP000251937">
    <property type="component" value="Unassembled WGS sequence"/>
</dbReference>
<evidence type="ECO:0000313" key="1">
    <source>
        <dbReference type="EMBL" id="SKB99923.1"/>
    </source>
</evidence>
<dbReference type="AlphaFoldDB" id="A0AAX2IRC5"/>
<organism evidence="2 4">
    <name type="scientific">Chryseobacterium balustinum</name>
    <dbReference type="NCBI Taxonomy" id="246"/>
    <lineage>
        <taxon>Bacteria</taxon>
        <taxon>Pseudomonadati</taxon>
        <taxon>Bacteroidota</taxon>
        <taxon>Flavobacteriia</taxon>
        <taxon>Flavobacteriales</taxon>
        <taxon>Weeksellaceae</taxon>
        <taxon>Chryseobacterium group</taxon>
        <taxon>Chryseobacterium</taxon>
    </lineage>
</organism>
<evidence type="ECO:0000313" key="3">
    <source>
        <dbReference type="Proteomes" id="UP000190669"/>
    </source>
</evidence>
<evidence type="ECO:0000313" key="2">
    <source>
        <dbReference type="EMBL" id="SQA91977.1"/>
    </source>
</evidence>
<sequence length="113" mass="12833">MGYTFEIMKLFLTLLFIVSFALVSAQNKDLINVKRNISDSTLISESKKSDFISKAEKETSSDIKSSPEKSTLAENINIDQEINTVLNYKVNRIWREDLYCLVCGKSSRSSRIA</sequence>
<reference evidence="2 4" key="2">
    <citation type="submission" date="2018-06" db="EMBL/GenBank/DDBJ databases">
        <authorList>
            <consortium name="Pathogen Informatics"/>
            <person name="Doyle S."/>
        </authorList>
    </citation>
    <scope>NUCLEOTIDE SEQUENCE [LARGE SCALE GENOMIC DNA]</scope>
    <source>
        <strain evidence="2 4">NCTC11212</strain>
    </source>
</reference>
<dbReference type="Proteomes" id="UP000190669">
    <property type="component" value="Unassembled WGS sequence"/>
</dbReference>
<name>A0AAX2IRC5_9FLAO</name>
<proteinExistence type="predicted"/>
<keyword evidence="3" id="KW-1185">Reference proteome</keyword>
<evidence type="ECO:0000313" key="4">
    <source>
        <dbReference type="Proteomes" id="UP000251937"/>
    </source>
</evidence>
<reference evidence="1 3" key="1">
    <citation type="submission" date="2017-02" db="EMBL/GenBank/DDBJ databases">
        <authorList>
            <person name="Varghese N."/>
            <person name="Submissions S."/>
        </authorList>
    </citation>
    <scope>NUCLEOTIDE SEQUENCE [LARGE SCALE GENOMIC DNA]</scope>
    <source>
        <strain evidence="1 3">DSM 16775</strain>
    </source>
</reference>
<dbReference type="EMBL" id="UAVR01000018">
    <property type="protein sequence ID" value="SQA91977.1"/>
    <property type="molecule type" value="Genomic_DNA"/>
</dbReference>